<evidence type="ECO:0000313" key="9">
    <source>
        <dbReference type="Proteomes" id="UP000697927"/>
    </source>
</evidence>
<accession>A0ABX0VNL0</accession>
<reference evidence="8 9" key="1">
    <citation type="journal article" date="2020" name="Microorganisms">
        <title>Polyphasic Characterisation of Cedecea colo sp. nov., a New Enteric Bacterium Isolated from the Koala Hindgut.</title>
        <authorList>
            <person name="Boath J.M."/>
            <person name="Dakhal S."/>
            <person name="Van T.T.H."/>
            <person name="Moore R.J."/>
            <person name="Dekiwadia C."/>
            <person name="Macreadie I.G."/>
        </authorList>
    </citation>
    <scope>NUCLEOTIDE SEQUENCE [LARGE SCALE GENOMIC DNA]</scope>
    <source>
        <strain evidence="8 9">ZA</strain>
    </source>
</reference>
<keyword evidence="8" id="KW-0966">Cell projection</keyword>
<dbReference type="PANTHER" id="PTHR38766:SF1">
    <property type="entry name" value="FLAGELLAR PROTEIN FLIO"/>
    <property type="match status" value="1"/>
</dbReference>
<keyword evidence="3 7" id="KW-1133">Transmembrane helix</keyword>
<evidence type="ECO:0000256" key="7">
    <source>
        <dbReference type="RuleBase" id="RU362064"/>
    </source>
</evidence>
<comment type="subcellular location">
    <subcellularLocation>
        <location evidence="7">Cell membrane</location>
    </subcellularLocation>
    <subcellularLocation>
        <location evidence="7">Bacterial flagellum basal body</location>
    </subcellularLocation>
</comment>
<evidence type="ECO:0000256" key="4">
    <source>
        <dbReference type="ARBA" id="ARBA00023136"/>
    </source>
</evidence>
<dbReference type="NCBIfam" id="TIGR03500">
    <property type="entry name" value="FliO_TIGR"/>
    <property type="match status" value="1"/>
</dbReference>
<dbReference type="Pfam" id="PF04347">
    <property type="entry name" value="FliO"/>
    <property type="match status" value="1"/>
</dbReference>
<proteinExistence type="inferred from homology"/>
<feature type="transmembrane region" description="Helical" evidence="7">
    <location>
        <begin position="24"/>
        <end position="46"/>
    </location>
</feature>
<dbReference type="EMBL" id="SOYS01000006">
    <property type="protein sequence ID" value="NIY48657.1"/>
    <property type="molecule type" value="Genomic_DNA"/>
</dbReference>
<evidence type="ECO:0000313" key="8">
    <source>
        <dbReference type="EMBL" id="NIY48657.1"/>
    </source>
</evidence>
<keyword evidence="4 7" id="KW-0472">Membrane</keyword>
<dbReference type="Proteomes" id="UP000697927">
    <property type="component" value="Unassembled WGS sequence"/>
</dbReference>
<keyword evidence="5 7" id="KW-0975">Bacterial flagellum</keyword>
<comment type="caution">
    <text evidence="8">The sequence shown here is derived from an EMBL/GenBank/DDBJ whole genome shotgun (WGS) entry which is preliminary data.</text>
</comment>
<gene>
    <name evidence="8" type="primary">fliO</name>
    <name evidence="8" type="ORF">E2L00_14370</name>
</gene>
<keyword evidence="9" id="KW-1185">Reference proteome</keyword>
<organism evidence="8 9">
    <name type="scientific">Cedecea colo</name>
    <dbReference type="NCBI Taxonomy" id="2552946"/>
    <lineage>
        <taxon>Bacteria</taxon>
        <taxon>Pseudomonadati</taxon>
        <taxon>Pseudomonadota</taxon>
        <taxon>Gammaproteobacteria</taxon>
        <taxon>Enterobacterales</taxon>
        <taxon>Enterobacteriaceae</taxon>
        <taxon>Cedecea</taxon>
    </lineage>
</organism>
<dbReference type="InterPro" id="IPR052205">
    <property type="entry name" value="FliO/MopB"/>
</dbReference>
<name>A0ABX0VNL0_9ENTR</name>
<keyword evidence="8" id="KW-0282">Flagellum</keyword>
<protein>
    <recommendedName>
        <fullName evidence="7">Flagellar protein</fullName>
    </recommendedName>
</protein>
<evidence type="ECO:0000256" key="6">
    <source>
        <dbReference type="ARBA" id="ARBA00037937"/>
    </source>
</evidence>
<dbReference type="PANTHER" id="PTHR38766">
    <property type="entry name" value="FLAGELLAR PROTEIN FLIO"/>
    <property type="match status" value="1"/>
</dbReference>
<keyword evidence="1 7" id="KW-1003">Cell membrane</keyword>
<evidence type="ECO:0000256" key="3">
    <source>
        <dbReference type="ARBA" id="ARBA00022989"/>
    </source>
</evidence>
<dbReference type="InterPro" id="IPR022781">
    <property type="entry name" value="Flagellar_biosynth_FliO"/>
</dbReference>
<dbReference type="RefSeq" id="WP_167612704.1">
    <property type="nucleotide sequence ID" value="NZ_SOYS01000006.1"/>
</dbReference>
<evidence type="ECO:0000256" key="2">
    <source>
        <dbReference type="ARBA" id="ARBA00022692"/>
    </source>
</evidence>
<keyword evidence="8" id="KW-0969">Cilium</keyword>
<evidence type="ECO:0000256" key="5">
    <source>
        <dbReference type="ARBA" id="ARBA00023143"/>
    </source>
</evidence>
<sequence>MNSATKTTTPSSYSPVGSDTPGSVLFNVGGALALVLLLIAAIAWITRRAGYRRQDRKASALLTVKCSQSLGQRERVVIVEVNDKWLLLGVTPANITCLATFDKQSGAEDVSHSPLVGDFQAVMLNMVKKRKPESGQ</sequence>
<keyword evidence="2 7" id="KW-0812">Transmembrane</keyword>
<evidence type="ECO:0000256" key="1">
    <source>
        <dbReference type="ARBA" id="ARBA00022475"/>
    </source>
</evidence>
<comment type="similarity">
    <text evidence="6 7">Belongs to the FliO/MopB family.</text>
</comment>